<keyword evidence="2 3" id="KW-0819">tRNA processing</keyword>
<gene>
    <name evidence="3" type="primary">tmcAL</name>
    <name evidence="4" type="ORF">OS242_00475</name>
</gene>
<dbReference type="PANTHER" id="PTHR37825">
    <property type="entry name" value="TRNA(MET) CYTIDINE ACETATE LIGASE"/>
    <property type="match status" value="1"/>
</dbReference>
<dbReference type="HAMAP" id="MF_01539">
    <property type="entry name" value="TmcAL"/>
    <property type="match status" value="1"/>
</dbReference>
<comment type="catalytic activity">
    <reaction evidence="3">
        <text>cytidine(34) in elongator tRNA(Met) + acetate + ATP = N(4)-acetylcytidine(34) in elongator tRNA(Met) + AMP + diphosphate</text>
        <dbReference type="Rhea" id="RHEA:58144"/>
        <dbReference type="Rhea" id="RHEA-COMP:10693"/>
        <dbReference type="Rhea" id="RHEA-COMP:10694"/>
        <dbReference type="ChEBI" id="CHEBI:30089"/>
        <dbReference type="ChEBI" id="CHEBI:30616"/>
        <dbReference type="ChEBI" id="CHEBI:33019"/>
        <dbReference type="ChEBI" id="CHEBI:74900"/>
        <dbReference type="ChEBI" id="CHEBI:82748"/>
        <dbReference type="ChEBI" id="CHEBI:456215"/>
    </reaction>
</comment>
<accession>A0ABT3WY96</accession>
<keyword evidence="3" id="KW-0963">Cytoplasm</keyword>
<keyword evidence="3" id="KW-0067">ATP-binding</keyword>
<keyword evidence="3" id="KW-0820">tRNA-binding</keyword>
<evidence type="ECO:0000256" key="2">
    <source>
        <dbReference type="ARBA" id="ARBA00022694"/>
    </source>
</evidence>
<feature type="binding site" evidence="3">
    <location>
        <begin position="195"/>
        <end position="196"/>
    </location>
    <ligand>
        <name>ATP</name>
        <dbReference type="ChEBI" id="CHEBI:30616"/>
    </ligand>
</feature>
<evidence type="ECO:0000313" key="5">
    <source>
        <dbReference type="Proteomes" id="UP001208017"/>
    </source>
</evidence>
<feature type="binding site" evidence="3">
    <location>
        <begin position="11"/>
        <end position="24"/>
    </location>
    <ligand>
        <name>ATP</name>
        <dbReference type="ChEBI" id="CHEBI:30616"/>
    </ligand>
</feature>
<evidence type="ECO:0000313" key="4">
    <source>
        <dbReference type="EMBL" id="MCX7568447.1"/>
    </source>
</evidence>
<keyword evidence="3" id="KW-0547">Nucleotide-binding</keyword>
<organism evidence="4 5">
    <name type="scientific">Tumebacillus lacus</name>
    <dbReference type="NCBI Taxonomy" id="2995335"/>
    <lineage>
        <taxon>Bacteria</taxon>
        <taxon>Bacillati</taxon>
        <taxon>Bacillota</taxon>
        <taxon>Bacilli</taxon>
        <taxon>Bacillales</taxon>
        <taxon>Alicyclobacillaceae</taxon>
        <taxon>Tumebacillus</taxon>
    </lineage>
</organism>
<evidence type="ECO:0000256" key="3">
    <source>
        <dbReference type="HAMAP-Rule" id="MF_01539"/>
    </source>
</evidence>
<comment type="function">
    <text evidence="3">Catalyzes the formation of N(4)-acetylcytidine (ac(4)C) at the wobble position of elongator tRNA(Met), using acetate and ATP as substrates. First activates an acetate ion to form acetyladenylate (Ac-AMP) and then transfers the acetyl group to tRNA to form ac(4)C34.</text>
</comment>
<dbReference type="SUPFAM" id="SSF52374">
    <property type="entry name" value="Nucleotidylyl transferase"/>
    <property type="match status" value="1"/>
</dbReference>
<dbReference type="RefSeq" id="WP_267149694.1">
    <property type="nucleotide sequence ID" value="NZ_JAPMLT010000001.1"/>
</dbReference>
<comment type="subcellular location">
    <subcellularLocation>
        <location evidence="3">Cytoplasm</location>
    </subcellularLocation>
</comment>
<dbReference type="Pfam" id="PF05636">
    <property type="entry name" value="HIGH_NTase1"/>
    <property type="match status" value="1"/>
</dbReference>
<keyword evidence="3" id="KW-0694">RNA-binding</keyword>
<keyword evidence="5" id="KW-1185">Reference proteome</keyword>
<dbReference type="PANTHER" id="PTHR37825:SF1">
    <property type="entry name" value="TRNA(MET) CYTIDINE ACETATE LIGASE"/>
    <property type="match status" value="1"/>
</dbReference>
<protein>
    <recommendedName>
        <fullName evidence="3">tRNA(Met) cytidine acetate ligase</fullName>
        <ecNumber evidence="3">6.3.4.-</ecNumber>
    </recommendedName>
</protein>
<dbReference type="EMBL" id="JAPMLT010000001">
    <property type="protein sequence ID" value="MCX7568447.1"/>
    <property type="molecule type" value="Genomic_DNA"/>
</dbReference>
<dbReference type="InterPro" id="IPR014729">
    <property type="entry name" value="Rossmann-like_a/b/a_fold"/>
</dbReference>
<comment type="caution">
    <text evidence="4">The sequence shown here is derived from an EMBL/GenBank/DDBJ whole genome shotgun (WGS) entry which is preliminary data.</text>
</comment>
<proteinExistence type="inferred from homology"/>
<evidence type="ECO:0000256" key="1">
    <source>
        <dbReference type="ARBA" id="ARBA00022598"/>
    </source>
</evidence>
<reference evidence="4 5" key="1">
    <citation type="submission" date="2022-11" db="EMBL/GenBank/DDBJ databases">
        <title>Study of microbial diversity in lake waters.</title>
        <authorList>
            <person name="Zhang J."/>
        </authorList>
    </citation>
    <scope>NUCLEOTIDE SEQUENCE [LARGE SCALE GENOMIC DNA]</scope>
    <source>
        <strain evidence="4 5">DT12</strain>
    </source>
</reference>
<dbReference type="InterPro" id="IPR008513">
    <property type="entry name" value="tRNA(Met)_cyd_acetate_ligase"/>
</dbReference>
<comment type="similarity">
    <text evidence="3">Belongs to the TmcAL family.</text>
</comment>
<feature type="binding site" evidence="3">
    <location>
        <position position="106"/>
    </location>
    <ligand>
        <name>ATP</name>
        <dbReference type="ChEBI" id="CHEBI:30616"/>
    </ligand>
</feature>
<feature type="binding site" evidence="3">
    <location>
        <position position="170"/>
    </location>
    <ligand>
        <name>ATP</name>
        <dbReference type="ChEBI" id="CHEBI:30616"/>
    </ligand>
</feature>
<name>A0ABT3WY96_9BACL</name>
<dbReference type="EC" id="6.3.4.-" evidence="3"/>
<dbReference type="NCBIfam" id="NF010191">
    <property type="entry name" value="PRK13670.1"/>
    <property type="match status" value="1"/>
</dbReference>
<sequence length="423" mass="46279">MHASTHVTGVIVEYNPMHNGHLYHVEQARLSTGADAVVAVMSGHFLQRGEPAILNKWARAQMALAQGVDLVLEMPVAYSTQSASWFAYGSVAVLDRLGVVDSLCFGSESGDIAALQTLSTIIADEPPLLQEYIREELAKGQSYPRAASAALVRYASGDAGLDAALAASPNNMLGLEYLAALHKLGSSIRPTTITRIAAGYNEERITHPKIASATAIRKATLETGLATAEPLLPATSYRILQAEFAAGRGPMRWENFAQTIFSLLLRATPAELSGYVGVDEGLEHRLLEAARNAQTVQELISLVKTKRFTWTKIQRALTAILLGLTRDQQAALRMADGPDYIRVLGFTERGRRLLRQATEVARVPILTNLPKEKSPMLELDIRASRLYAQGYPIPQPGAPQWDYTRRVERFDQQVKADKKGPQL</sequence>
<keyword evidence="1 3" id="KW-0436">Ligase</keyword>
<dbReference type="Gene3D" id="3.40.50.620">
    <property type="entry name" value="HUPs"/>
    <property type="match status" value="1"/>
</dbReference>
<dbReference type="Proteomes" id="UP001208017">
    <property type="component" value="Unassembled WGS sequence"/>
</dbReference>